<dbReference type="Proteomes" id="UP000053890">
    <property type="component" value="Unassembled WGS sequence"/>
</dbReference>
<evidence type="ECO:0000313" key="2">
    <source>
        <dbReference type="EMBL" id="KPV73274.1"/>
    </source>
</evidence>
<feature type="region of interest" description="Disordered" evidence="1">
    <location>
        <begin position="638"/>
        <end position="745"/>
    </location>
</feature>
<feature type="compositionally biased region" description="Low complexity" evidence="1">
    <location>
        <begin position="694"/>
        <end position="714"/>
    </location>
</feature>
<proteinExistence type="predicted"/>
<feature type="compositionally biased region" description="Polar residues" evidence="1">
    <location>
        <begin position="488"/>
        <end position="509"/>
    </location>
</feature>
<dbReference type="OrthoDB" id="2526787at2759"/>
<feature type="compositionally biased region" description="Low complexity" evidence="1">
    <location>
        <begin position="532"/>
        <end position="543"/>
    </location>
</feature>
<feature type="compositionally biased region" description="Pro residues" evidence="1">
    <location>
        <begin position="681"/>
        <end position="693"/>
    </location>
</feature>
<organism evidence="2 3">
    <name type="scientific">Rhodotorula graminis (strain WP1)</name>
    <dbReference type="NCBI Taxonomy" id="578459"/>
    <lineage>
        <taxon>Eukaryota</taxon>
        <taxon>Fungi</taxon>
        <taxon>Dikarya</taxon>
        <taxon>Basidiomycota</taxon>
        <taxon>Pucciniomycotina</taxon>
        <taxon>Microbotryomycetes</taxon>
        <taxon>Sporidiobolales</taxon>
        <taxon>Sporidiobolaceae</taxon>
        <taxon>Rhodotorula</taxon>
    </lineage>
</organism>
<feature type="compositionally biased region" description="Polar residues" evidence="1">
    <location>
        <begin position="259"/>
        <end position="275"/>
    </location>
</feature>
<dbReference type="RefSeq" id="XP_018269323.1">
    <property type="nucleotide sequence ID" value="XM_018417629.1"/>
</dbReference>
<dbReference type="OMA" id="WRIEAYV"/>
<protein>
    <submittedName>
        <fullName evidence="2">Uncharacterized protein</fullName>
    </submittedName>
</protein>
<dbReference type="AlphaFoldDB" id="A0A0P9IUU2"/>
<feature type="compositionally biased region" description="Low complexity" evidence="1">
    <location>
        <begin position="551"/>
        <end position="590"/>
    </location>
</feature>
<evidence type="ECO:0000256" key="1">
    <source>
        <dbReference type="SAM" id="MobiDB-lite"/>
    </source>
</evidence>
<gene>
    <name evidence="2" type="ORF">RHOBADRAFT_55042</name>
</gene>
<reference evidence="2 3" key="1">
    <citation type="journal article" date="2015" name="Front. Microbiol.">
        <title>Genome sequence of the plant growth promoting endophytic yeast Rhodotorula graminis WP1.</title>
        <authorList>
            <person name="Firrincieli A."/>
            <person name="Otillar R."/>
            <person name="Salamov A."/>
            <person name="Schmutz J."/>
            <person name="Khan Z."/>
            <person name="Redman R.S."/>
            <person name="Fleck N.D."/>
            <person name="Lindquist E."/>
            <person name="Grigoriev I.V."/>
            <person name="Doty S.L."/>
        </authorList>
    </citation>
    <scope>NUCLEOTIDE SEQUENCE [LARGE SCALE GENOMIC DNA]</scope>
    <source>
        <strain evidence="2 3">WP1</strain>
    </source>
</reference>
<dbReference type="GeneID" id="28978077"/>
<feature type="region of interest" description="Disordered" evidence="1">
    <location>
        <begin position="258"/>
        <end position="298"/>
    </location>
</feature>
<name>A0A0P9IUU2_RHOGW</name>
<keyword evidence="3" id="KW-1185">Reference proteome</keyword>
<dbReference type="EMBL" id="KQ474083">
    <property type="protein sequence ID" value="KPV73274.1"/>
    <property type="molecule type" value="Genomic_DNA"/>
</dbReference>
<dbReference type="STRING" id="578459.A0A0P9IUU2"/>
<sequence>MITLQILPVSGNVNNFPYTGVLGVTDVVVRGRVVAGLDERASGKAPEVRCIAVRLVRVDAWDGKASRDVTKDVVDERVLWTPESGADAERLEPREHRFALRVPHDVVGLSKMQFKVGTCQASVTWRIEAYVDTVKVGRIEAQHSRNLSLVRHATVPLFPPDAVQRGWAASTSAASPVPFSYDLRISGEPFGVLEPLAVETHFRLPEASGVQIKSFKLWLRRDVTNLKSNAQFQTTHDFAIESDELVRPGRSSKRFASVFTRSSSSVGPSATTTPPSEDERTLHGRPPSPPSDPESSVALAPHRFPLFARETAEVVERGKFHVRVPGQGPHRWTVGETGESSVFRISFSLAGKISYKLRNGSSFSVDLAPLPVHVCAAIDPQLSRVSSRTSTAATLLSRLADRRGDRRTSDFALELKFDRSSPGPPPSPLASPDAGLDRRLPTAPLPHLTCRRPHHGRRMSEHSDANDAPARTRVRRDPPAPLPLPNATMHSPSSVTSAPPGVSRSSTLETLGPITPSMMEFLVTSPEPPSAPSSSSSHLAPRAPSHPPFSPSHSPQMSRHSARSCRSSSARYRPRSAGSQRSSVLGDSSQSVSNMSIASVATASSTASDPLRSPPLAGSSSTLLGSADRMLGLSLGGGGASVEGLRTSTSAPLLPAAAEDGEDGDARMDLLDDPSAHLASPSPPSSPEPPLPVLAPSSSSFRDPFAIDDSSDAPPAEPDMYVSPRHARLASRPGRPSTAPAHCDARSASGLTAPASPPLLSAYAPQPETRLVSPPVVVVDASATGPSRASSASPGPTAATAGAAVLPAVGSRKGSIGVFISSILGRRGSRPLTAL</sequence>
<evidence type="ECO:0000313" key="3">
    <source>
        <dbReference type="Proteomes" id="UP000053890"/>
    </source>
</evidence>
<feature type="region of interest" description="Disordered" evidence="1">
    <location>
        <begin position="414"/>
        <end position="590"/>
    </location>
</feature>
<accession>A0A0P9IUU2</accession>